<organism evidence="2 3">
    <name type="scientific">Pseudaquabacterium terrae</name>
    <dbReference type="NCBI Taxonomy" id="2732868"/>
    <lineage>
        <taxon>Bacteria</taxon>
        <taxon>Pseudomonadati</taxon>
        <taxon>Pseudomonadota</taxon>
        <taxon>Betaproteobacteria</taxon>
        <taxon>Burkholderiales</taxon>
        <taxon>Sphaerotilaceae</taxon>
        <taxon>Pseudaquabacterium</taxon>
    </lineage>
</organism>
<accession>A0ABX2ED81</accession>
<dbReference type="GO" id="GO:0016787">
    <property type="term" value="F:hydrolase activity"/>
    <property type="evidence" value="ECO:0007669"/>
    <property type="project" value="UniProtKB-KW"/>
</dbReference>
<reference evidence="2 3" key="1">
    <citation type="submission" date="2020-05" db="EMBL/GenBank/DDBJ databases">
        <title>Aquincola sp. isolate from soil.</title>
        <authorList>
            <person name="Han J."/>
            <person name="Kim D.-U."/>
        </authorList>
    </citation>
    <scope>NUCLEOTIDE SEQUENCE [LARGE SCALE GENOMIC DNA]</scope>
    <source>
        <strain evidence="2 3">S2</strain>
    </source>
</reference>
<gene>
    <name evidence="2" type="ORF">HLB44_02930</name>
</gene>
<keyword evidence="3" id="KW-1185">Reference proteome</keyword>
<dbReference type="SUPFAM" id="SSF53474">
    <property type="entry name" value="alpha/beta-Hydrolases"/>
    <property type="match status" value="1"/>
</dbReference>
<evidence type="ECO:0000259" key="1">
    <source>
        <dbReference type="Pfam" id="PF00561"/>
    </source>
</evidence>
<sequence>MLGIGAAAVGAAALPLASRAQRAAAHDRSGTIRTKDGVELFVKDWGQGRPLILTHAWPLSSDCWEQPALAIAEAGYRVISYDRRGFGRSSQPSTGYDYNTFADDLATVIQATGARDATLAGFSMGGGEIVRYLSRHGSKGIAKVALVAAVVPGLARNRNNPQGVDPAFFDGLKDSLRKDRATFLAGLLREVFYDVQTSARSTNPVSQAVLDWSLQMAMQASLRALIGSVDAFGKEDFVPDLAAVTVPTLILHGSADKPVPFELTARRAAAGIRQARLVEYGGTSHGLLVTERARVTQDLLDWLAA</sequence>
<evidence type="ECO:0000313" key="2">
    <source>
        <dbReference type="EMBL" id="NRF65935.1"/>
    </source>
</evidence>
<dbReference type="InterPro" id="IPR000073">
    <property type="entry name" value="AB_hydrolase_1"/>
</dbReference>
<feature type="domain" description="AB hydrolase-1" evidence="1">
    <location>
        <begin position="50"/>
        <end position="289"/>
    </location>
</feature>
<keyword evidence="2" id="KW-0378">Hydrolase</keyword>
<dbReference type="Proteomes" id="UP000737171">
    <property type="component" value="Unassembled WGS sequence"/>
</dbReference>
<dbReference type="InterPro" id="IPR050471">
    <property type="entry name" value="AB_hydrolase"/>
</dbReference>
<dbReference type="PRINTS" id="PR00111">
    <property type="entry name" value="ABHYDROLASE"/>
</dbReference>
<dbReference type="EMBL" id="JABRWJ010000001">
    <property type="protein sequence ID" value="NRF65935.1"/>
    <property type="molecule type" value="Genomic_DNA"/>
</dbReference>
<dbReference type="PANTHER" id="PTHR43433">
    <property type="entry name" value="HYDROLASE, ALPHA/BETA FOLD FAMILY PROTEIN"/>
    <property type="match status" value="1"/>
</dbReference>
<dbReference type="Pfam" id="PF00561">
    <property type="entry name" value="Abhydrolase_1"/>
    <property type="match status" value="1"/>
</dbReference>
<dbReference type="InterPro" id="IPR029058">
    <property type="entry name" value="AB_hydrolase_fold"/>
</dbReference>
<proteinExistence type="predicted"/>
<comment type="caution">
    <text evidence="2">The sequence shown here is derived from an EMBL/GenBank/DDBJ whole genome shotgun (WGS) entry which is preliminary data.</text>
</comment>
<dbReference type="Gene3D" id="3.40.50.1820">
    <property type="entry name" value="alpha/beta hydrolase"/>
    <property type="match status" value="1"/>
</dbReference>
<protein>
    <submittedName>
        <fullName evidence="2">Alpha/beta hydrolase</fullName>
    </submittedName>
</protein>
<evidence type="ECO:0000313" key="3">
    <source>
        <dbReference type="Proteomes" id="UP000737171"/>
    </source>
</evidence>
<name>A0ABX2ED81_9BURK</name>
<dbReference type="PANTHER" id="PTHR43433:SF4">
    <property type="entry name" value="NON-HEME CHLOROPEROXIDASE-RELATED"/>
    <property type="match status" value="1"/>
</dbReference>